<reference evidence="8 9" key="1">
    <citation type="submission" date="2017-04" db="EMBL/GenBank/DDBJ databases">
        <title>Draft genome sequence of Zooshikella ganghwensis VG4 isolated from Red Sea sediments.</title>
        <authorList>
            <person name="Rehman Z."/>
            <person name="Alam I."/>
            <person name="Kamau A."/>
            <person name="Bajic V."/>
            <person name="Leiknes T."/>
        </authorList>
    </citation>
    <scope>NUCLEOTIDE SEQUENCE [LARGE SCALE GENOMIC DNA]</scope>
    <source>
        <strain evidence="8 9">VG4</strain>
    </source>
</reference>
<evidence type="ECO:0000256" key="6">
    <source>
        <dbReference type="PIRSR" id="PIRSR608256-1"/>
    </source>
</evidence>
<dbReference type="Gene3D" id="2.40.10.10">
    <property type="entry name" value="Trypsin-like serine proteases"/>
    <property type="match status" value="2"/>
</dbReference>
<keyword evidence="3" id="KW-0732">Signal</keyword>
<dbReference type="EMBL" id="NDXW01000004">
    <property type="protein sequence ID" value="RDH41722.1"/>
    <property type="molecule type" value="Genomic_DNA"/>
</dbReference>
<feature type="active site" description="Charge relay system" evidence="6">
    <location>
        <position position="188"/>
    </location>
</feature>
<evidence type="ECO:0000313" key="8">
    <source>
        <dbReference type="EMBL" id="RDH41722.1"/>
    </source>
</evidence>
<accession>A0A4P9VJ27</accession>
<keyword evidence="2 7" id="KW-0645">Protease</keyword>
<dbReference type="PRINTS" id="PR00839">
    <property type="entry name" value="V8PROTEASE"/>
</dbReference>
<keyword evidence="4 7" id="KW-0378">Hydrolase</keyword>
<evidence type="ECO:0000256" key="3">
    <source>
        <dbReference type="ARBA" id="ARBA00022729"/>
    </source>
</evidence>
<gene>
    <name evidence="8" type="ORF">B9G39_27060</name>
</gene>
<dbReference type="EC" id="3.4.21.-" evidence="7"/>
<evidence type="ECO:0000313" key="9">
    <source>
        <dbReference type="Proteomes" id="UP000257039"/>
    </source>
</evidence>
<dbReference type="Pfam" id="PF13365">
    <property type="entry name" value="Trypsin_2"/>
    <property type="match status" value="1"/>
</dbReference>
<dbReference type="InterPro" id="IPR008256">
    <property type="entry name" value="Peptidase_S1B"/>
</dbReference>
<keyword evidence="5 7" id="KW-0720">Serine protease</keyword>
<protein>
    <recommendedName>
        <fullName evidence="7">Serine protease</fullName>
        <ecNumber evidence="7">3.4.21.-</ecNumber>
    </recommendedName>
</protein>
<evidence type="ECO:0000256" key="4">
    <source>
        <dbReference type="ARBA" id="ARBA00022801"/>
    </source>
</evidence>
<dbReference type="GO" id="GO:0008236">
    <property type="term" value="F:serine-type peptidase activity"/>
    <property type="evidence" value="ECO:0007669"/>
    <property type="project" value="UniProtKB-KW"/>
</dbReference>
<evidence type="ECO:0000256" key="2">
    <source>
        <dbReference type="ARBA" id="ARBA00022670"/>
    </source>
</evidence>
<sequence>MVDFDVIFKTKKLSDLDDYISNTCLITKQKKCGWFDQHSDATQKDLSWMNNFNVQANFTESGTGLFVSKNQIITAAHVFEDAKKIDKKNKEYINIYNNNVQYEGYIEETINDFCLIKTTKINQIKNSPPFRIDCTKAKQIIKLNKKVYCMGYPYSSRDLRFTEGKILENFRENSLTVQTTLPAVVGLSGSPVFAYDDNNILWVIGVISFGPEEEATIFNNQDQTGSRISPSLV</sequence>
<dbReference type="RefSeq" id="WP_094789686.1">
    <property type="nucleotide sequence ID" value="NZ_NDXW01000004.1"/>
</dbReference>
<dbReference type="Proteomes" id="UP000257039">
    <property type="component" value="Unassembled WGS sequence"/>
</dbReference>
<evidence type="ECO:0000256" key="7">
    <source>
        <dbReference type="RuleBase" id="RU004296"/>
    </source>
</evidence>
<keyword evidence="9" id="KW-1185">Reference proteome</keyword>
<dbReference type="GO" id="GO:0006508">
    <property type="term" value="P:proteolysis"/>
    <property type="evidence" value="ECO:0007669"/>
    <property type="project" value="UniProtKB-KW"/>
</dbReference>
<dbReference type="InterPro" id="IPR043504">
    <property type="entry name" value="Peptidase_S1_PA_chymotrypsin"/>
</dbReference>
<feature type="active site" description="Charge relay system" evidence="6">
    <location>
        <position position="77"/>
    </location>
</feature>
<proteinExistence type="inferred from homology"/>
<feature type="active site" description="Charge relay system" evidence="6">
    <location>
        <position position="112"/>
    </location>
</feature>
<comment type="caution">
    <text evidence="8">The sequence shown here is derived from an EMBL/GenBank/DDBJ whole genome shotgun (WGS) entry which is preliminary data.</text>
</comment>
<organism evidence="8 9">
    <name type="scientific">Zooshikella ganghwensis</name>
    <dbReference type="NCBI Taxonomy" id="202772"/>
    <lineage>
        <taxon>Bacteria</taxon>
        <taxon>Pseudomonadati</taxon>
        <taxon>Pseudomonadota</taxon>
        <taxon>Gammaproteobacteria</taxon>
        <taxon>Oceanospirillales</taxon>
        <taxon>Zooshikellaceae</taxon>
        <taxon>Zooshikella</taxon>
    </lineage>
</organism>
<evidence type="ECO:0000256" key="5">
    <source>
        <dbReference type="ARBA" id="ARBA00022825"/>
    </source>
</evidence>
<dbReference type="SUPFAM" id="SSF50494">
    <property type="entry name" value="Trypsin-like serine proteases"/>
    <property type="match status" value="1"/>
</dbReference>
<name>A0A4P9VJ27_9GAMM</name>
<dbReference type="AlphaFoldDB" id="A0A4P9VJ27"/>
<comment type="similarity">
    <text evidence="1 7">Belongs to the peptidase S1B family.</text>
</comment>
<evidence type="ECO:0000256" key="1">
    <source>
        <dbReference type="ARBA" id="ARBA00008764"/>
    </source>
</evidence>
<dbReference type="InterPro" id="IPR009003">
    <property type="entry name" value="Peptidase_S1_PA"/>
</dbReference>